<protein>
    <recommendedName>
        <fullName evidence="9">Periplasmic chaperone PpiD</fullName>
    </recommendedName>
    <alternativeName>
        <fullName evidence="10">Periplasmic folding chaperone</fullName>
    </alternativeName>
</protein>
<feature type="domain" description="PpiC" evidence="13">
    <location>
        <begin position="346"/>
        <end position="446"/>
    </location>
</feature>
<dbReference type="PANTHER" id="PTHR47529">
    <property type="entry name" value="PEPTIDYL-PROLYL CIS-TRANS ISOMERASE D"/>
    <property type="match status" value="1"/>
</dbReference>
<evidence type="ECO:0000256" key="3">
    <source>
        <dbReference type="ARBA" id="ARBA00022519"/>
    </source>
</evidence>
<evidence type="ECO:0000256" key="9">
    <source>
        <dbReference type="ARBA" id="ARBA00040743"/>
    </source>
</evidence>
<organism evidence="14 15">
    <name type="scientific">Neolewinella agarilytica</name>
    <dbReference type="NCBI Taxonomy" id="478744"/>
    <lineage>
        <taxon>Bacteria</taxon>
        <taxon>Pseudomonadati</taxon>
        <taxon>Bacteroidota</taxon>
        <taxon>Saprospiria</taxon>
        <taxon>Saprospirales</taxon>
        <taxon>Lewinellaceae</taxon>
        <taxon>Neolewinella</taxon>
    </lineage>
</organism>
<evidence type="ECO:0000256" key="1">
    <source>
        <dbReference type="ARBA" id="ARBA00004382"/>
    </source>
</evidence>
<dbReference type="InParanoid" id="A0A1H9I5B5"/>
<accession>A0A1H9I5B5</accession>
<dbReference type="Gene3D" id="3.10.50.40">
    <property type="match status" value="1"/>
</dbReference>
<dbReference type="InterPro" id="IPR000297">
    <property type="entry name" value="PPIase_PpiC"/>
</dbReference>
<keyword evidence="3" id="KW-0997">Cell inner membrane</keyword>
<dbReference type="EMBL" id="FOFB01000014">
    <property type="protein sequence ID" value="SEQ69728.1"/>
    <property type="molecule type" value="Genomic_DNA"/>
</dbReference>
<keyword evidence="11 14" id="KW-0413">Isomerase</keyword>
<keyword evidence="15" id="KW-1185">Reference proteome</keyword>
<keyword evidence="7" id="KW-0143">Chaperone</keyword>
<dbReference type="GO" id="GO:0005886">
    <property type="term" value="C:plasma membrane"/>
    <property type="evidence" value="ECO:0007669"/>
    <property type="project" value="UniProtKB-SubCell"/>
</dbReference>
<evidence type="ECO:0000256" key="4">
    <source>
        <dbReference type="ARBA" id="ARBA00022692"/>
    </source>
</evidence>
<comment type="similarity">
    <text evidence="8">Belongs to the PpiD chaperone family.</text>
</comment>
<keyword evidence="2" id="KW-1003">Cell membrane</keyword>
<reference evidence="15" key="1">
    <citation type="submission" date="2016-10" db="EMBL/GenBank/DDBJ databases">
        <authorList>
            <person name="Varghese N."/>
            <person name="Submissions S."/>
        </authorList>
    </citation>
    <scope>NUCLEOTIDE SEQUENCE [LARGE SCALE GENOMIC DNA]</scope>
    <source>
        <strain evidence="15">DSM 24740</strain>
    </source>
</reference>
<evidence type="ECO:0000256" key="7">
    <source>
        <dbReference type="ARBA" id="ARBA00023186"/>
    </source>
</evidence>
<evidence type="ECO:0000256" key="12">
    <source>
        <dbReference type="SAM" id="Phobius"/>
    </source>
</evidence>
<dbReference type="InterPro" id="IPR052029">
    <property type="entry name" value="PpiD_chaperone"/>
</dbReference>
<feature type="transmembrane region" description="Helical" evidence="12">
    <location>
        <begin position="12"/>
        <end position="28"/>
    </location>
</feature>
<dbReference type="STRING" id="478744.SAMN05444359_11446"/>
<dbReference type="AlphaFoldDB" id="A0A1H9I5B5"/>
<dbReference type="PROSITE" id="PS50198">
    <property type="entry name" value="PPIC_PPIASE_2"/>
    <property type="match status" value="1"/>
</dbReference>
<dbReference type="Pfam" id="PF13623">
    <property type="entry name" value="SurA_N_2"/>
    <property type="match status" value="1"/>
</dbReference>
<dbReference type="PANTHER" id="PTHR47529:SF1">
    <property type="entry name" value="PERIPLASMIC CHAPERONE PPID"/>
    <property type="match status" value="1"/>
</dbReference>
<dbReference type="Proteomes" id="UP000199021">
    <property type="component" value="Unassembled WGS sequence"/>
</dbReference>
<evidence type="ECO:0000256" key="10">
    <source>
        <dbReference type="ARBA" id="ARBA00042775"/>
    </source>
</evidence>
<dbReference type="OrthoDB" id="9812372at2"/>
<keyword evidence="11" id="KW-0697">Rotamase</keyword>
<keyword evidence="6 12" id="KW-0472">Membrane</keyword>
<gene>
    <name evidence="14" type="ORF">SAMN05444359_11446</name>
</gene>
<evidence type="ECO:0000256" key="8">
    <source>
        <dbReference type="ARBA" id="ARBA00038408"/>
    </source>
</evidence>
<sequence>MALIGKIRDNTALILFVIGGAICLFVFQEMSSGANGPLGPVEQAMGRVGHQEIDRADFERTLSGAFSGGDAYQNRDQLWQFYVNEGLVKEEAENLGLSVSEFELNDLEFGPTPSPIITRNLTDPNTGQLNRTLLSQIQGHIDNGTLKDAVANGELNPNIETIWKYQRREIVATRLQEKMGALVSKAMYAPSWQAQEFANNQIASRKVAVVKIPFDEVDNSDVEVSDADMQAYIDENRSVFVNRVESRQLSYVSFKVEATAADSAKIRTLLGEVATDWNKETTESGDSLFALANRGSYAPNYLTADNLSPVIADAIMNDVAIGSVYGPYVEGNAMKLAKLIDRKVIADSASTRHILRNATTPDQFKEANRVIDSLMNVVQRNRGKFASLAETFSQDPGSASNGGEYEKVTPGQFVRPFDNVLFRTGSVGQLYKIRTSYGVHLVEILGRSRTTSTRAKVAYIVEPIIPSSDTEDAVLAEAQVFLNGKGNLTELKAAAEAAGMEVSQTTPMPLSAYNLPGLGSGQEVKDMMCWAFSADEGDVSGIVYTFTDPQLFYENNYVLVGLEDVLPAGVATVAAVKENLEPIVRDLKKGEKISGMIGGKSLSDLASQYDLKVDTVTSNPTLSSLSAGIGNEPKVIAAAAAVATGAVSKPVVGNTGVYVIQGITEPTSSTSGNLPGARQQINTTIRLQAANSLLPALRVGADIEDDRAEVDCRQ</sequence>
<name>A0A1H9I5B5_9BACT</name>
<dbReference type="SUPFAM" id="SSF54534">
    <property type="entry name" value="FKBP-like"/>
    <property type="match status" value="1"/>
</dbReference>
<evidence type="ECO:0000256" key="2">
    <source>
        <dbReference type="ARBA" id="ARBA00022475"/>
    </source>
</evidence>
<evidence type="ECO:0000259" key="13">
    <source>
        <dbReference type="PROSITE" id="PS50198"/>
    </source>
</evidence>
<evidence type="ECO:0000256" key="11">
    <source>
        <dbReference type="PROSITE-ProRule" id="PRU00278"/>
    </source>
</evidence>
<evidence type="ECO:0000313" key="14">
    <source>
        <dbReference type="EMBL" id="SEQ69728.1"/>
    </source>
</evidence>
<proteinExistence type="inferred from homology"/>
<keyword evidence="4 12" id="KW-0812">Transmembrane</keyword>
<dbReference type="InterPro" id="IPR046357">
    <property type="entry name" value="PPIase_dom_sf"/>
</dbReference>
<evidence type="ECO:0000256" key="5">
    <source>
        <dbReference type="ARBA" id="ARBA00022989"/>
    </source>
</evidence>
<dbReference type="SUPFAM" id="SSF109998">
    <property type="entry name" value="Triger factor/SurA peptide-binding domain-like"/>
    <property type="match status" value="1"/>
</dbReference>
<comment type="subcellular location">
    <subcellularLocation>
        <location evidence="1">Cell inner membrane</location>
        <topology evidence="1">Single-pass type II membrane protein</topology>
        <orientation evidence="1">Periplasmic side</orientation>
    </subcellularLocation>
</comment>
<dbReference type="GO" id="GO:0003755">
    <property type="term" value="F:peptidyl-prolyl cis-trans isomerase activity"/>
    <property type="evidence" value="ECO:0007669"/>
    <property type="project" value="UniProtKB-KW"/>
</dbReference>
<evidence type="ECO:0000256" key="6">
    <source>
        <dbReference type="ARBA" id="ARBA00023136"/>
    </source>
</evidence>
<keyword evidence="5 12" id="KW-1133">Transmembrane helix</keyword>
<evidence type="ECO:0000313" key="15">
    <source>
        <dbReference type="Proteomes" id="UP000199021"/>
    </source>
</evidence>
<dbReference type="RefSeq" id="WP_090169301.1">
    <property type="nucleotide sequence ID" value="NZ_FOFB01000014.1"/>
</dbReference>
<dbReference type="Pfam" id="PF13616">
    <property type="entry name" value="Rotamase_3"/>
    <property type="match status" value="1"/>
</dbReference>
<dbReference type="InterPro" id="IPR027304">
    <property type="entry name" value="Trigger_fact/SurA_dom_sf"/>
</dbReference>